<accession>A0A1B2JBI3</accession>
<keyword evidence="5" id="KW-1185">Reference proteome</keyword>
<dbReference type="PANTHER" id="PTHR10366">
    <property type="entry name" value="NAD DEPENDENT EPIMERASE/DEHYDRATASE"/>
    <property type="match status" value="1"/>
</dbReference>
<feature type="domain" description="NAD-dependent epimerase/dehydratase" evidence="3">
    <location>
        <begin position="6"/>
        <end position="220"/>
    </location>
</feature>
<evidence type="ECO:0000256" key="2">
    <source>
        <dbReference type="ARBA" id="ARBA00023445"/>
    </source>
</evidence>
<organism evidence="4 5">
    <name type="scientific">Komagataella pastoris</name>
    <name type="common">Yeast</name>
    <name type="synonym">Pichia pastoris</name>
    <dbReference type="NCBI Taxonomy" id="4922"/>
    <lineage>
        <taxon>Eukaryota</taxon>
        <taxon>Fungi</taxon>
        <taxon>Dikarya</taxon>
        <taxon>Ascomycota</taxon>
        <taxon>Saccharomycotina</taxon>
        <taxon>Pichiomycetes</taxon>
        <taxon>Pichiales</taxon>
        <taxon>Pichiaceae</taxon>
        <taxon>Komagataella</taxon>
    </lineage>
</organism>
<evidence type="ECO:0000313" key="5">
    <source>
        <dbReference type="Proteomes" id="UP000094565"/>
    </source>
</evidence>
<evidence type="ECO:0000256" key="1">
    <source>
        <dbReference type="ARBA" id="ARBA00023002"/>
    </source>
</evidence>
<dbReference type="FunFam" id="3.40.50.720:FF:000191">
    <property type="entry name" value="Methylglyoxal reductase (NADPH-dependent)"/>
    <property type="match status" value="1"/>
</dbReference>
<dbReference type="Gene3D" id="3.40.50.720">
    <property type="entry name" value="NAD(P)-binding Rossmann-like Domain"/>
    <property type="match status" value="1"/>
</dbReference>
<dbReference type="InterPro" id="IPR001509">
    <property type="entry name" value="Epimerase_deHydtase"/>
</dbReference>
<dbReference type="InterPro" id="IPR050425">
    <property type="entry name" value="NAD(P)_dehydrat-like"/>
</dbReference>
<dbReference type="InterPro" id="IPR036291">
    <property type="entry name" value="NAD(P)-bd_dom_sf"/>
</dbReference>
<proteinExistence type="inferred from homology"/>
<dbReference type="SUPFAM" id="SSF51735">
    <property type="entry name" value="NAD(P)-binding Rossmann-fold domains"/>
    <property type="match status" value="1"/>
</dbReference>
<dbReference type="GO" id="GO:0016616">
    <property type="term" value="F:oxidoreductase activity, acting on the CH-OH group of donors, NAD or NADP as acceptor"/>
    <property type="evidence" value="ECO:0007669"/>
    <property type="project" value="TreeGrafter"/>
</dbReference>
<dbReference type="PANTHER" id="PTHR10366:SF564">
    <property type="entry name" value="STEROL-4-ALPHA-CARBOXYLATE 3-DEHYDROGENASE, DECARBOXYLATING"/>
    <property type="match status" value="1"/>
</dbReference>
<dbReference type="AlphaFoldDB" id="A0A1B2JBI3"/>
<evidence type="ECO:0000313" key="4">
    <source>
        <dbReference type="EMBL" id="ANZ75380.1"/>
    </source>
</evidence>
<protein>
    <submittedName>
        <fullName evidence="4">BA75_02955T0</fullName>
    </submittedName>
</protein>
<dbReference type="EMBL" id="CP014585">
    <property type="protein sequence ID" value="ANZ75380.1"/>
    <property type="molecule type" value="Genomic_DNA"/>
</dbReference>
<dbReference type="Pfam" id="PF01370">
    <property type="entry name" value="Epimerase"/>
    <property type="match status" value="1"/>
</dbReference>
<reference evidence="4 5" key="1">
    <citation type="submission" date="2016-02" db="EMBL/GenBank/DDBJ databases">
        <title>Comparative genomic and transcriptomic foundation for Pichia pastoris.</title>
        <authorList>
            <person name="Love K.R."/>
            <person name="Shah K.A."/>
            <person name="Whittaker C.A."/>
            <person name="Wu J."/>
            <person name="Bartlett M.C."/>
            <person name="Ma D."/>
            <person name="Leeson R.L."/>
            <person name="Priest M."/>
            <person name="Young S.K."/>
            <person name="Love J.C."/>
        </authorList>
    </citation>
    <scope>NUCLEOTIDE SEQUENCE [LARGE SCALE GENOMIC DNA]</scope>
    <source>
        <strain evidence="4 5">ATCC 28485</strain>
    </source>
</reference>
<comment type="similarity">
    <text evidence="2">Belongs to the NAD(P)-dependent epimerase/dehydratase family. Dihydroflavonol-4-reductase subfamily.</text>
</comment>
<evidence type="ECO:0000259" key="3">
    <source>
        <dbReference type="Pfam" id="PF01370"/>
    </source>
</evidence>
<dbReference type="Proteomes" id="UP000094565">
    <property type="component" value="Chromosome 2"/>
</dbReference>
<sequence>MPGERVLLTGASGFIAQHITDVLLSKGYRVLGTTRRQEQADQLTRQFTEEYPKIAEDKSLLQFHLVPDIGTDNAFDEVLKQNPDIDFVLHTASPFYFGDDRPLKEVYLNPAVGGTENILNAIQKYAPDNIKKVVVTSSFASVVNMDKFKDKRFIHNEDTWNPLTWEEAEKDGEASAYRASKKYAELAAWDFVKKESPKFSLTTILPPFVFGPQKFSSSVAKGTLNTSAEIVHKFLSTEYPSDDKFFDVPTHLSVDVRDVALYHVLALEIDALANKRLFTVQSKFSGQRILNILNENFPELKGTIAVGQPEKTAQNEAANGPEYNNSLTVALGGVEFRSLKTTIIDSVKQILEFAN</sequence>
<keyword evidence="1" id="KW-0560">Oxidoreductase</keyword>
<dbReference type="OrthoDB" id="2735536at2759"/>
<dbReference type="CDD" id="cd05227">
    <property type="entry name" value="AR_SDR_e"/>
    <property type="match status" value="1"/>
</dbReference>
<gene>
    <name evidence="4" type="primary">YDR541C</name>
    <name evidence="4" type="ORF">ATY40_BA7502955</name>
</gene>
<name>A0A1B2JBI3_PICPA</name>